<evidence type="ECO:0000313" key="2">
    <source>
        <dbReference type="EMBL" id="TWT55180.1"/>
    </source>
</evidence>
<evidence type="ECO:0000313" key="3">
    <source>
        <dbReference type="Proteomes" id="UP000316598"/>
    </source>
</evidence>
<dbReference type="PROSITE" id="PS51257">
    <property type="entry name" value="PROKAR_LIPOPROTEIN"/>
    <property type="match status" value="1"/>
</dbReference>
<protein>
    <submittedName>
        <fullName evidence="2">Thioredoxin</fullName>
    </submittedName>
</protein>
<keyword evidence="3" id="KW-1185">Reference proteome</keyword>
<dbReference type="RefSeq" id="WP_242631989.1">
    <property type="nucleotide sequence ID" value="NZ_SJPI01000001.1"/>
</dbReference>
<proteinExistence type="predicted"/>
<dbReference type="CDD" id="cd02947">
    <property type="entry name" value="TRX_family"/>
    <property type="match status" value="1"/>
</dbReference>
<dbReference type="Pfam" id="PF00085">
    <property type="entry name" value="Thioredoxin"/>
    <property type="match status" value="1"/>
</dbReference>
<dbReference type="EMBL" id="SJPI01000001">
    <property type="protein sequence ID" value="TWT55180.1"/>
    <property type="molecule type" value="Genomic_DNA"/>
</dbReference>
<name>A0A5C5WX86_9BACT</name>
<dbReference type="GO" id="GO:0005829">
    <property type="term" value="C:cytosol"/>
    <property type="evidence" value="ECO:0007669"/>
    <property type="project" value="TreeGrafter"/>
</dbReference>
<dbReference type="InterPro" id="IPR013766">
    <property type="entry name" value="Thioredoxin_domain"/>
</dbReference>
<dbReference type="PANTHER" id="PTHR45663:SF11">
    <property type="entry name" value="GEO12009P1"/>
    <property type="match status" value="1"/>
</dbReference>
<dbReference type="GO" id="GO:0045454">
    <property type="term" value="P:cell redox homeostasis"/>
    <property type="evidence" value="ECO:0007669"/>
    <property type="project" value="TreeGrafter"/>
</dbReference>
<dbReference type="PANTHER" id="PTHR45663">
    <property type="entry name" value="GEO12009P1"/>
    <property type="match status" value="1"/>
</dbReference>
<dbReference type="Proteomes" id="UP000316598">
    <property type="component" value="Unassembled WGS sequence"/>
</dbReference>
<dbReference type="SUPFAM" id="SSF52833">
    <property type="entry name" value="Thioredoxin-like"/>
    <property type="match status" value="1"/>
</dbReference>
<evidence type="ECO:0000259" key="1">
    <source>
        <dbReference type="PROSITE" id="PS51352"/>
    </source>
</evidence>
<sequence length="164" mass="17712">MTIQRDRTSRVEFLSWCLMGSLALCLATGCSFSSRLGSGSSSVTAEDISELTGGISEDRLVLAKFGAPWCGPCRQVDAELDKLEKSDGQQVHVIKIDVDDAPELSAKFGVQSIPHMFLISGDQVVDQTVGYLSHSKLQSWIKSTGPVRVGRTQTNPYAASDSDE</sequence>
<comment type="caution">
    <text evidence="2">The sequence shown here is derived from an EMBL/GenBank/DDBJ whole genome shotgun (WGS) entry which is preliminary data.</text>
</comment>
<dbReference type="Gene3D" id="3.40.30.10">
    <property type="entry name" value="Glutaredoxin"/>
    <property type="match status" value="1"/>
</dbReference>
<accession>A0A5C5WX86</accession>
<reference evidence="2 3" key="1">
    <citation type="submission" date="2019-02" db="EMBL/GenBank/DDBJ databases">
        <title>Deep-cultivation of Planctomycetes and their phenomic and genomic characterization uncovers novel biology.</title>
        <authorList>
            <person name="Wiegand S."/>
            <person name="Jogler M."/>
            <person name="Boedeker C."/>
            <person name="Pinto D."/>
            <person name="Vollmers J."/>
            <person name="Rivas-Marin E."/>
            <person name="Kohn T."/>
            <person name="Peeters S.H."/>
            <person name="Heuer A."/>
            <person name="Rast P."/>
            <person name="Oberbeckmann S."/>
            <person name="Bunk B."/>
            <person name="Jeske O."/>
            <person name="Meyerdierks A."/>
            <person name="Storesund J.E."/>
            <person name="Kallscheuer N."/>
            <person name="Luecker S."/>
            <person name="Lage O.M."/>
            <person name="Pohl T."/>
            <person name="Merkel B.J."/>
            <person name="Hornburger P."/>
            <person name="Mueller R.-W."/>
            <person name="Bruemmer F."/>
            <person name="Labrenz M."/>
            <person name="Spormann A.M."/>
            <person name="Op Den Camp H."/>
            <person name="Overmann J."/>
            <person name="Amann R."/>
            <person name="Jetten M.S.M."/>
            <person name="Mascher T."/>
            <person name="Medema M.H."/>
            <person name="Devos D.P."/>
            <person name="Kaster A.-K."/>
            <person name="Ovreas L."/>
            <person name="Rohde M."/>
            <person name="Galperin M.Y."/>
            <person name="Jogler C."/>
        </authorList>
    </citation>
    <scope>NUCLEOTIDE SEQUENCE [LARGE SCALE GENOMIC DNA]</scope>
    <source>
        <strain evidence="2 3">Pla22</strain>
    </source>
</reference>
<dbReference type="InterPro" id="IPR036249">
    <property type="entry name" value="Thioredoxin-like_sf"/>
</dbReference>
<gene>
    <name evidence="2" type="primary">trxA_2</name>
    <name evidence="2" type="ORF">Pla22_28350</name>
</gene>
<feature type="domain" description="Thioredoxin" evidence="1">
    <location>
        <begin position="34"/>
        <end position="146"/>
    </location>
</feature>
<dbReference type="GO" id="GO:0015035">
    <property type="term" value="F:protein-disulfide reductase activity"/>
    <property type="evidence" value="ECO:0007669"/>
    <property type="project" value="TreeGrafter"/>
</dbReference>
<dbReference type="AlphaFoldDB" id="A0A5C5WX86"/>
<dbReference type="PROSITE" id="PS51352">
    <property type="entry name" value="THIOREDOXIN_2"/>
    <property type="match status" value="1"/>
</dbReference>
<organism evidence="2 3">
    <name type="scientific">Rubripirellula amarantea</name>
    <dbReference type="NCBI Taxonomy" id="2527999"/>
    <lineage>
        <taxon>Bacteria</taxon>
        <taxon>Pseudomonadati</taxon>
        <taxon>Planctomycetota</taxon>
        <taxon>Planctomycetia</taxon>
        <taxon>Pirellulales</taxon>
        <taxon>Pirellulaceae</taxon>
        <taxon>Rubripirellula</taxon>
    </lineage>
</organism>